<accession>A0A518BQ11</accession>
<dbReference type="AlphaFoldDB" id="A0A518BQ11"/>
<evidence type="ECO:0000256" key="5">
    <source>
        <dbReference type="SAM" id="MobiDB-lite"/>
    </source>
</evidence>
<dbReference type="PANTHER" id="PTHR34298:SF2">
    <property type="entry name" value="SEGREGATION AND CONDENSATION PROTEIN B"/>
    <property type="match status" value="1"/>
</dbReference>
<dbReference type="Pfam" id="PF04079">
    <property type="entry name" value="SMC_ScpB"/>
    <property type="match status" value="1"/>
</dbReference>
<proteinExistence type="predicted"/>
<dbReference type="KEGG" id="pbap:Pla133_41820"/>
<keyword evidence="4" id="KW-0131">Cell cycle</keyword>
<evidence type="ECO:0000313" key="6">
    <source>
        <dbReference type="EMBL" id="QDU69066.1"/>
    </source>
</evidence>
<evidence type="ECO:0000256" key="1">
    <source>
        <dbReference type="ARBA" id="ARBA00022490"/>
    </source>
</evidence>
<feature type="compositionally biased region" description="Acidic residues" evidence="5">
    <location>
        <begin position="45"/>
        <end position="103"/>
    </location>
</feature>
<keyword evidence="3" id="KW-0159">Chromosome partition</keyword>
<reference evidence="6 7" key="1">
    <citation type="submission" date="2019-02" db="EMBL/GenBank/DDBJ databases">
        <title>Deep-cultivation of Planctomycetes and their phenomic and genomic characterization uncovers novel biology.</title>
        <authorList>
            <person name="Wiegand S."/>
            <person name="Jogler M."/>
            <person name="Boedeker C."/>
            <person name="Pinto D."/>
            <person name="Vollmers J."/>
            <person name="Rivas-Marin E."/>
            <person name="Kohn T."/>
            <person name="Peeters S.H."/>
            <person name="Heuer A."/>
            <person name="Rast P."/>
            <person name="Oberbeckmann S."/>
            <person name="Bunk B."/>
            <person name="Jeske O."/>
            <person name="Meyerdierks A."/>
            <person name="Storesund J.E."/>
            <person name="Kallscheuer N."/>
            <person name="Luecker S."/>
            <person name="Lage O.M."/>
            <person name="Pohl T."/>
            <person name="Merkel B.J."/>
            <person name="Hornburger P."/>
            <person name="Mueller R.-W."/>
            <person name="Bruemmer F."/>
            <person name="Labrenz M."/>
            <person name="Spormann A.M."/>
            <person name="Op den Camp H."/>
            <person name="Overmann J."/>
            <person name="Amann R."/>
            <person name="Jetten M.S.M."/>
            <person name="Mascher T."/>
            <person name="Medema M.H."/>
            <person name="Devos D.P."/>
            <person name="Kaster A.-K."/>
            <person name="Ovreas L."/>
            <person name="Rohde M."/>
            <person name="Galperin M.Y."/>
            <person name="Jogler C."/>
        </authorList>
    </citation>
    <scope>NUCLEOTIDE SEQUENCE [LARGE SCALE GENOMIC DNA]</scope>
    <source>
        <strain evidence="6 7">Pla133</strain>
    </source>
</reference>
<feature type="compositionally biased region" description="Low complexity" evidence="5">
    <location>
        <begin position="147"/>
        <end position="161"/>
    </location>
</feature>
<sequence length="381" mass="39549">MGGGDAAGNMSGDPKDEADQPEADQELTTDPWADAEAAAEAEASAGDEEVAGDGAVEDGAVEDGAVEDGAVEDGALEDGPVEDGDFQESDSDGGDADESDLDEAPAAQAGADTEGADDEFDTDDDDDLGAQTEQDADSDSATDWDEALTAAAGADGAAGDGSADEAWDEAAEGAELPDAEAEEDVASAVEQPGEPVPAAELVPFLEDEQLDANVRSVAALLFASPDPLSENRLRELVEEVGKDEIRAAVGQLQARLEAAGLPFVCRDVAGGWRLFTEPALAEVVQRLAKARKAERISQAALETLAIVSYRQPVTKAEIEAIRGVQAGPMLRTLVDRRLVRVAGRADQPGAPLLYGTTSEFLDRFGLSGLKELPRDAELARD</sequence>
<dbReference type="PANTHER" id="PTHR34298">
    <property type="entry name" value="SEGREGATION AND CONDENSATION PROTEIN B"/>
    <property type="match status" value="1"/>
</dbReference>
<protein>
    <recommendedName>
        <fullName evidence="8">Segregation and condensation protein B</fullName>
    </recommendedName>
</protein>
<dbReference type="SUPFAM" id="SSF46785">
    <property type="entry name" value="Winged helix' DNA-binding domain"/>
    <property type="match status" value="2"/>
</dbReference>
<feature type="compositionally biased region" description="Acidic residues" evidence="5">
    <location>
        <begin position="114"/>
        <end position="146"/>
    </location>
</feature>
<gene>
    <name evidence="6" type="ORF">Pla133_41820</name>
</gene>
<keyword evidence="7" id="KW-1185">Reference proteome</keyword>
<organism evidence="6 7">
    <name type="scientific">Engelhardtia mirabilis</name>
    <dbReference type="NCBI Taxonomy" id="2528011"/>
    <lineage>
        <taxon>Bacteria</taxon>
        <taxon>Pseudomonadati</taxon>
        <taxon>Planctomycetota</taxon>
        <taxon>Planctomycetia</taxon>
        <taxon>Planctomycetia incertae sedis</taxon>
        <taxon>Engelhardtia</taxon>
    </lineage>
</organism>
<dbReference type="InterPro" id="IPR036388">
    <property type="entry name" value="WH-like_DNA-bd_sf"/>
</dbReference>
<dbReference type="EMBL" id="CP036287">
    <property type="protein sequence ID" value="QDU69066.1"/>
    <property type="molecule type" value="Genomic_DNA"/>
</dbReference>
<name>A0A518BQ11_9BACT</name>
<dbReference type="NCBIfam" id="TIGR00281">
    <property type="entry name" value="SMC-Scp complex subunit ScpB"/>
    <property type="match status" value="1"/>
</dbReference>
<dbReference type="Proteomes" id="UP000316921">
    <property type="component" value="Chromosome"/>
</dbReference>
<dbReference type="InterPro" id="IPR005234">
    <property type="entry name" value="ScpB_csome_segregation"/>
</dbReference>
<dbReference type="GO" id="GO:0051301">
    <property type="term" value="P:cell division"/>
    <property type="evidence" value="ECO:0007669"/>
    <property type="project" value="UniProtKB-KW"/>
</dbReference>
<feature type="compositionally biased region" description="Low complexity" evidence="5">
    <location>
        <begin position="104"/>
        <end position="113"/>
    </location>
</feature>
<feature type="compositionally biased region" description="Low complexity" evidence="5">
    <location>
        <begin position="34"/>
        <end position="44"/>
    </location>
</feature>
<keyword evidence="1" id="KW-0963">Cytoplasm</keyword>
<evidence type="ECO:0000256" key="3">
    <source>
        <dbReference type="ARBA" id="ARBA00022829"/>
    </source>
</evidence>
<evidence type="ECO:0008006" key="8">
    <source>
        <dbReference type="Google" id="ProtNLM"/>
    </source>
</evidence>
<dbReference type="GO" id="GO:0051304">
    <property type="term" value="P:chromosome separation"/>
    <property type="evidence" value="ECO:0007669"/>
    <property type="project" value="InterPro"/>
</dbReference>
<evidence type="ECO:0000256" key="2">
    <source>
        <dbReference type="ARBA" id="ARBA00022618"/>
    </source>
</evidence>
<keyword evidence="2" id="KW-0132">Cell division</keyword>
<dbReference type="InterPro" id="IPR036390">
    <property type="entry name" value="WH_DNA-bd_sf"/>
</dbReference>
<evidence type="ECO:0000256" key="4">
    <source>
        <dbReference type="ARBA" id="ARBA00023306"/>
    </source>
</evidence>
<dbReference type="Gene3D" id="1.10.10.10">
    <property type="entry name" value="Winged helix-like DNA-binding domain superfamily/Winged helix DNA-binding domain"/>
    <property type="match status" value="2"/>
</dbReference>
<feature type="compositionally biased region" description="Acidic residues" evidence="5">
    <location>
        <begin position="162"/>
        <end position="182"/>
    </location>
</feature>
<evidence type="ECO:0000313" key="7">
    <source>
        <dbReference type="Proteomes" id="UP000316921"/>
    </source>
</evidence>
<feature type="region of interest" description="Disordered" evidence="5">
    <location>
        <begin position="1"/>
        <end position="182"/>
    </location>
</feature>